<proteinExistence type="inferred from homology"/>
<feature type="domain" description="HD" evidence="13">
    <location>
        <begin position="267"/>
        <end position="345"/>
    </location>
</feature>
<evidence type="ECO:0000256" key="10">
    <source>
        <dbReference type="ARBA" id="ARBA00022884"/>
    </source>
</evidence>
<dbReference type="HOGENOM" id="CLU_015961_6_2_9"/>
<dbReference type="InterPro" id="IPR003607">
    <property type="entry name" value="HD/PDEase_dom"/>
</dbReference>
<evidence type="ECO:0000256" key="6">
    <source>
        <dbReference type="ARBA" id="ARBA00022695"/>
    </source>
</evidence>
<protein>
    <submittedName>
        <fullName evidence="15">Putative domain-containing HDIG</fullName>
        <ecNumber evidence="15">2.7.7.19</ecNumber>
    </submittedName>
</protein>
<dbReference type="InterPro" id="IPR032828">
    <property type="entry name" value="PolyA_RNA-bd"/>
</dbReference>
<dbReference type="InterPro" id="IPR006675">
    <property type="entry name" value="HDIG_dom"/>
</dbReference>
<comment type="cofactor">
    <cofactor evidence="1">
        <name>Mg(2+)</name>
        <dbReference type="ChEBI" id="CHEBI:18420"/>
    </cofactor>
</comment>
<reference evidence="16" key="1">
    <citation type="journal article" date="2015" name="Genome Announc.">
        <title>Whole-Genome Sequences of 80 Environmental and Clinical Isolates of Burkholderia pseudomallei.</title>
        <authorList>
            <person name="Johnson S.L."/>
            <person name="Baker A.L."/>
            <person name="Chain P.S."/>
            <person name="Currie B.J."/>
            <person name="Daligault H.E."/>
            <person name="Davenport K.W."/>
            <person name="Davis C.B."/>
            <person name="Inglis T.J."/>
            <person name="Kaestli M."/>
            <person name="Koren S."/>
            <person name="Mayo M."/>
            <person name="Merritt A.J."/>
            <person name="Price E.P."/>
            <person name="Sarovich D.S."/>
            <person name="Warner J."/>
            <person name="Rosovitz M.J."/>
        </authorList>
    </citation>
    <scope>NUCLEOTIDE SEQUENCE [LARGE SCALE GENOMIC DNA]</scope>
    <source>
        <strain evidence="16">DSM 2030</strain>
    </source>
</reference>
<evidence type="ECO:0000256" key="2">
    <source>
        <dbReference type="ARBA" id="ARBA00007265"/>
    </source>
</evidence>
<dbReference type="GO" id="GO:1990817">
    <property type="term" value="F:poly(A) RNA polymerase activity"/>
    <property type="evidence" value="ECO:0007669"/>
    <property type="project" value="UniProtKB-EC"/>
</dbReference>
<evidence type="ECO:0000256" key="5">
    <source>
        <dbReference type="ARBA" id="ARBA00022694"/>
    </source>
</evidence>
<feature type="domain" description="Poly A polymerase head" evidence="12">
    <location>
        <begin position="18"/>
        <end position="131"/>
    </location>
</feature>
<dbReference type="Gene3D" id="1.10.3090.10">
    <property type="entry name" value="cca-adding enzyme, domain 2"/>
    <property type="match status" value="1"/>
</dbReference>
<dbReference type="InterPro" id="IPR050124">
    <property type="entry name" value="tRNA_CCA-adding_enzyme"/>
</dbReference>
<dbReference type="Pfam" id="PF01966">
    <property type="entry name" value="HD"/>
    <property type="match status" value="1"/>
</dbReference>
<dbReference type="GO" id="GO:0008033">
    <property type="term" value="P:tRNA processing"/>
    <property type="evidence" value="ECO:0007669"/>
    <property type="project" value="UniProtKB-KW"/>
</dbReference>
<dbReference type="InterPro" id="IPR043519">
    <property type="entry name" value="NT_sf"/>
</dbReference>
<keyword evidence="9" id="KW-0460">Magnesium</keyword>
<keyword evidence="3" id="KW-0820">tRNA-binding</keyword>
<evidence type="ECO:0000256" key="3">
    <source>
        <dbReference type="ARBA" id="ARBA00022555"/>
    </source>
</evidence>
<dbReference type="PANTHER" id="PTHR47545:SF2">
    <property type="entry name" value="CC-ADDING TRNA NUCLEOTIDYLTRANSFERASE"/>
    <property type="match status" value="1"/>
</dbReference>
<comment type="similarity">
    <text evidence="2 11">Belongs to the tRNA nucleotidyltransferase/poly(A) polymerase family.</text>
</comment>
<dbReference type="CDD" id="cd05398">
    <property type="entry name" value="NT_ClassII-CCAase"/>
    <property type="match status" value="1"/>
</dbReference>
<keyword evidence="6 15" id="KW-0548">Nucleotidyltransferase</keyword>
<dbReference type="Proteomes" id="UP000029669">
    <property type="component" value="Chromosome"/>
</dbReference>
<gene>
    <name evidence="15" type="ORF">TKV_c01110</name>
</gene>
<dbReference type="NCBIfam" id="TIGR00277">
    <property type="entry name" value="HDIG"/>
    <property type="match status" value="1"/>
</dbReference>
<dbReference type="GO" id="GO:0000049">
    <property type="term" value="F:tRNA binding"/>
    <property type="evidence" value="ECO:0007669"/>
    <property type="project" value="UniProtKB-KW"/>
</dbReference>
<dbReference type="SUPFAM" id="SSF81891">
    <property type="entry name" value="Poly A polymerase C-terminal region-like"/>
    <property type="match status" value="1"/>
</dbReference>
<evidence type="ECO:0000256" key="11">
    <source>
        <dbReference type="RuleBase" id="RU003953"/>
    </source>
</evidence>
<dbReference type="Pfam" id="PF01743">
    <property type="entry name" value="PolyA_pol"/>
    <property type="match status" value="1"/>
</dbReference>
<evidence type="ECO:0000259" key="12">
    <source>
        <dbReference type="Pfam" id="PF01743"/>
    </source>
</evidence>
<keyword evidence="7" id="KW-0479">Metal-binding</keyword>
<keyword evidence="4 11" id="KW-0808">Transferase</keyword>
<dbReference type="EC" id="2.7.7.19" evidence="15"/>
<dbReference type="SUPFAM" id="SSF81301">
    <property type="entry name" value="Nucleotidyltransferase"/>
    <property type="match status" value="1"/>
</dbReference>
<dbReference type="Pfam" id="PF12627">
    <property type="entry name" value="PolyA_pol_RNAbd"/>
    <property type="match status" value="1"/>
</dbReference>
<dbReference type="CDD" id="cd00077">
    <property type="entry name" value="HDc"/>
    <property type="match status" value="1"/>
</dbReference>
<sequence>MATIPKLIRKLGKEAYNLYIVGGYIRDRILNREAKDYDFVVQEDAEKIAKLAAEKLGGTFVPFMEEKGTYRVVVGDEILDFTNLRGEDIYIDLAHRDFTMNAMAIKLTDYFEFEYIIDPFGGMMDIKNREIKHVGVMTFKEDPLRALRAVRFAATYKFDIDEGTKAKIREEAALIKQVAPERIMNEIFIILKEKNSHKYLRMMEDLKLMENIFEEVAKMKEVGKCYYHLTNAWIHSLKTVEEYENIINSMRFPKDVYDIVSEYLDRKLSSDNKVKDIIKLGALFHDIGKPESIYIDTENRVHFYNHETKGAEIVKKIASRMKMPKKESSLLKKLVLYHMKPLMYYVNGGPTNKSLFRFFSELKDDSIAILLLSQADFTATRLNLGKEEEIPKFTDYITKLLKRYVEFKETEKPLLSPLDIIINFDVKDGKKLGQILYEIRKNRFYGEIQDKEDAVEFVKERMKINKV</sequence>
<evidence type="ECO:0000256" key="9">
    <source>
        <dbReference type="ARBA" id="ARBA00022842"/>
    </source>
</evidence>
<dbReference type="STRING" id="2325.TKV_c01110"/>
<keyword evidence="16" id="KW-1185">Reference proteome</keyword>
<evidence type="ECO:0000313" key="15">
    <source>
        <dbReference type="EMBL" id="AIS51316.1"/>
    </source>
</evidence>
<dbReference type="EMBL" id="CP009170">
    <property type="protein sequence ID" value="AIS51316.1"/>
    <property type="molecule type" value="Genomic_DNA"/>
</dbReference>
<dbReference type="InterPro" id="IPR002646">
    <property type="entry name" value="PolA_pol_head_dom"/>
</dbReference>
<keyword evidence="10 11" id="KW-0694">RNA-binding</keyword>
<dbReference type="RefSeq" id="WP_049684316.1">
    <property type="nucleotide sequence ID" value="NZ_CP009170.1"/>
</dbReference>
<accession>A0A097ANC0</accession>
<evidence type="ECO:0000256" key="4">
    <source>
        <dbReference type="ARBA" id="ARBA00022679"/>
    </source>
</evidence>
<feature type="domain" description="tRNA nucleotidyltransferase/poly(A) polymerase RNA and SrmB- binding" evidence="14">
    <location>
        <begin position="158"/>
        <end position="218"/>
    </location>
</feature>
<dbReference type="eggNOG" id="COG0617">
    <property type="taxonomic scope" value="Bacteria"/>
</dbReference>
<dbReference type="GO" id="GO:0046872">
    <property type="term" value="F:metal ion binding"/>
    <property type="evidence" value="ECO:0007669"/>
    <property type="project" value="UniProtKB-KW"/>
</dbReference>
<evidence type="ECO:0000259" key="13">
    <source>
        <dbReference type="Pfam" id="PF01966"/>
    </source>
</evidence>
<evidence type="ECO:0000259" key="14">
    <source>
        <dbReference type="Pfam" id="PF12627"/>
    </source>
</evidence>
<dbReference type="GO" id="GO:0000166">
    <property type="term" value="F:nucleotide binding"/>
    <property type="evidence" value="ECO:0007669"/>
    <property type="project" value="UniProtKB-KW"/>
</dbReference>
<keyword evidence="8" id="KW-0547">Nucleotide-binding</keyword>
<dbReference type="InterPro" id="IPR006674">
    <property type="entry name" value="HD_domain"/>
</dbReference>
<evidence type="ECO:0000313" key="16">
    <source>
        <dbReference type="Proteomes" id="UP000029669"/>
    </source>
</evidence>
<dbReference type="OrthoDB" id="9805698at2"/>
<evidence type="ECO:0000256" key="7">
    <source>
        <dbReference type="ARBA" id="ARBA00022723"/>
    </source>
</evidence>
<dbReference type="Gene3D" id="3.30.460.10">
    <property type="entry name" value="Beta Polymerase, domain 2"/>
    <property type="match status" value="1"/>
</dbReference>
<evidence type="ECO:0000256" key="8">
    <source>
        <dbReference type="ARBA" id="ARBA00022741"/>
    </source>
</evidence>
<evidence type="ECO:0000256" key="1">
    <source>
        <dbReference type="ARBA" id="ARBA00001946"/>
    </source>
</evidence>
<organism evidence="15 16">
    <name type="scientific">Thermoanaerobacter kivui</name>
    <name type="common">Acetogenium kivui</name>
    <dbReference type="NCBI Taxonomy" id="2325"/>
    <lineage>
        <taxon>Bacteria</taxon>
        <taxon>Bacillati</taxon>
        <taxon>Bacillota</taxon>
        <taxon>Clostridia</taxon>
        <taxon>Thermoanaerobacterales</taxon>
        <taxon>Thermoanaerobacteraceae</taxon>
        <taxon>Thermoanaerobacter</taxon>
    </lineage>
</organism>
<dbReference type="KEGG" id="tki:TKV_c01110"/>
<dbReference type="AlphaFoldDB" id="A0A097ANC0"/>
<keyword evidence="5" id="KW-0819">tRNA processing</keyword>
<name>A0A097ANC0_THEKI</name>
<dbReference type="PANTHER" id="PTHR47545">
    <property type="entry name" value="MULTIFUNCTIONAL CCA PROTEIN"/>
    <property type="match status" value="1"/>
</dbReference>